<reference evidence="7" key="1">
    <citation type="submission" date="2020-04" db="EMBL/GenBank/DDBJ databases">
        <authorList>
            <person name="Alioto T."/>
            <person name="Alioto T."/>
            <person name="Gomez Garrido J."/>
        </authorList>
    </citation>
    <scope>NUCLEOTIDE SEQUENCE</scope>
    <source>
        <strain evidence="7">A484AB</strain>
    </source>
</reference>
<keyword evidence="2" id="KW-0378">Hydrolase</keyword>
<evidence type="ECO:0000256" key="4">
    <source>
        <dbReference type="ARBA" id="ARBA00022840"/>
    </source>
</evidence>
<dbReference type="Gene3D" id="3.40.50.300">
    <property type="entry name" value="P-loop containing nucleotide triphosphate hydrolases"/>
    <property type="match status" value="1"/>
</dbReference>
<gene>
    <name evidence="7" type="ORF">PACLA_8A056249</name>
</gene>
<evidence type="ECO:0000313" key="7">
    <source>
        <dbReference type="EMBL" id="CAB3991516.1"/>
    </source>
</evidence>
<evidence type="ECO:0000256" key="3">
    <source>
        <dbReference type="ARBA" id="ARBA00022806"/>
    </source>
</evidence>
<feature type="region of interest" description="Disordered" evidence="5">
    <location>
        <begin position="113"/>
        <end position="243"/>
    </location>
</feature>
<keyword evidence="4" id="KW-0067">ATP-binding</keyword>
<keyword evidence="8" id="KW-1185">Reference proteome</keyword>
<feature type="compositionally biased region" description="Basic residues" evidence="5">
    <location>
        <begin position="187"/>
        <end position="196"/>
    </location>
</feature>
<dbReference type="InterPro" id="IPR027417">
    <property type="entry name" value="P-loop_NTPase"/>
</dbReference>
<feature type="non-terminal residue" evidence="7">
    <location>
        <position position="243"/>
    </location>
</feature>
<organism evidence="7 8">
    <name type="scientific">Paramuricea clavata</name>
    <name type="common">Red gorgonian</name>
    <name type="synonym">Violescent sea-whip</name>
    <dbReference type="NCBI Taxonomy" id="317549"/>
    <lineage>
        <taxon>Eukaryota</taxon>
        <taxon>Metazoa</taxon>
        <taxon>Cnidaria</taxon>
        <taxon>Anthozoa</taxon>
        <taxon>Octocorallia</taxon>
        <taxon>Malacalcyonacea</taxon>
        <taxon>Plexauridae</taxon>
        <taxon>Paramuricea</taxon>
    </lineage>
</organism>
<keyword evidence="3" id="KW-0347">Helicase</keyword>
<dbReference type="PANTHER" id="PTHR47959:SF13">
    <property type="entry name" value="ATP-DEPENDENT RNA HELICASE RHLE"/>
    <property type="match status" value="1"/>
</dbReference>
<evidence type="ECO:0000259" key="6">
    <source>
        <dbReference type="PROSITE" id="PS51194"/>
    </source>
</evidence>
<dbReference type="InterPro" id="IPR001650">
    <property type="entry name" value="Helicase_C-like"/>
</dbReference>
<dbReference type="CDD" id="cd18787">
    <property type="entry name" value="SF2_C_DEAD"/>
    <property type="match status" value="1"/>
</dbReference>
<dbReference type="SMART" id="SM00490">
    <property type="entry name" value="HELICc"/>
    <property type="match status" value="1"/>
</dbReference>
<evidence type="ECO:0000256" key="2">
    <source>
        <dbReference type="ARBA" id="ARBA00022801"/>
    </source>
</evidence>
<accession>A0A6S7GPN7</accession>
<dbReference type="EMBL" id="CACRXK020001864">
    <property type="protein sequence ID" value="CAB3991516.1"/>
    <property type="molecule type" value="Genomic_DNA"/>
</dbReference>
<keyword evidence="1" id="KW-0547">Nucleotide-binding</keyword>
<feature type="compositionally biased region" description="Basic and acidic residues" evidence="5">
    <location>
        <begin position="122"/>
        <end position="166"/>
    </location>
</feature>
<feature type="compositionally biased region" description="Basic and acidic residues" evidence="5">
    <location>
        <begin position="177"/>
        <end position="186"/>
    </location>
</feature>
<dbReference type="GO" id="GO:0005524">
    <property type="term" value="F:ATP binding"/>
    <property type="evidence" value="ECO:0007669"/>
    <property type="project" value="UniProtKB-KW"/>
</dbReference>
<protein>
    <recommendedName>
        <fullName evidence="6">Helicase C-terminal domain-containing protein</fullName>
    </recommendedName>
</protein>
<dbReference type="Pfam" id="PF00271">
    <property type="entry name" value="Helicase_C"/>
    <property type="match status" value="1"/>
</dbReference>
<feature type="domain" description="Helicase C-terminal" evidence="6">
    <location>
        <begin position="1"/>
        <end position="101"/>
    </location>
</feature>
<dbReference type="PROSITE" id="PS51194">
    <property type="entry name" value="HELICASE_CTER"/>
    <property type="match status" value="1"/>
</dbReference>
<dbReference type="GO" id="GO:0003724">
    <property type="term" value="F:RNA helicase activity"/>
    <property type="evidence" value="ECO:0007669"/>
    <property type="project" value="TreeGrafter"/>
</dbReference>
<evidence type="ECO:0000256" key="1">
    <source>
        <dbReference type="ARBA" id="ARBA00022741"/>
    </source>
</evidence>
<dbReference type="Proteomes" id="UP001152795">
    <property type="component" value="Unassembled WGS sequence"/>
</dbReference>
<dbReference type="InterPro" id="IPR050079">
    <property type="entry name" value="DEAD_box_RNA_helicase"/>
</dbReference>
<dbReference type="GO" id="GO:0005829">
    <property type="term" value="C:cytosol"/>
    <property type="evidence" value="ECO:0007669"/>
    <property type="project" value="TreeGrafter"/>
</dbReference>
<feature type="compositionally biased region" description="Basic and acidic residues" evidence="5">
    <location>
        <begin position="200"/>
        <end position="218"/>
    </location>
</feature>
<evidence type="ECO:0000256" key="5">
    <source>
        <dbReference type="SAM" id="MobiDB-lite"/>
    </source>
</evidence>
<sequence>MTDERLEALNKFKKREVDVLVATDLASRGLDVVGVKTVINYSMPNSVKQYIHRVGRTARAGLSGRSISLVGEEDIQEILKQEREDKELRITEMEANKARNMIIHRDEIQSRPPRVWFQNETGKAKEGKTSSKKSRKEEKLKKEKKLEPDELKAKQFQEFLRRDEKRKNRKKRLHAFPSDDKDDSSRKTTKKRKKATGKSEGSKAFEKELTDTSRKALSEFRSFSSNVNKSTGGKFKSKKKFKR</sequence>
<comment type="caution">
    <text evidence="7">The sequence shown here is derived from an EMBL/GenBank/DDBJ whole genome shotgun (WGS) entry which is preliminary data.</text>
</comment>
<name>A0A6S7GPN7_PARCT</name>
<evidence type="ECO:0000313" key="8">
    <source>
        <dbReference type="Proteomes" id="UP001152795"/>
    </source>
</evidence>
<dbReference type="GO" id="GO:0016787">
    <property type="term" value="F:hydrolase activity"/>
    <property type="evidence" value="ECO:0007669"/>
    <property type="project" value="UniProtKB-KW"/>
</dbReference>
<dbReference type="AlphaFoldDB" id="A0A6S7GPN7"/>
<dbReference type="SUPFAM" id="SSF52540">
    <property type="entry name" value="P-loop containing nucleoside triphosphate hydrolases"/>
    <property type="match status" value="1"/>
</dbReference>
<dbReference type="OrthoDB" id="10259843at2759"/>
<proteinExistence type="predicted"/>
<dbReference type="PANTHER" id="PTHR47959">
    <property type="entry name" value="ATP-DEPENDENT RNA HELICASE RHLE-RELATED"/>
    <property type="match status" value="1"/>
</dbReference>